<gene>
    <name evidence="1" type="ORF">GN958_ATG20380</name>
</gene>
<evidence type="ECO:0000313" key="1">
    <source>
        <dbReference type="EMBL" id="KAF4130486.1"/>
    </source>
</evidence>
<proteinExistence type="predicted"/>
<accession>A0A8S9TNJ2</accession>
<reference evidence="1" key="1">
    <citation type="submission" date="2020-03" db="EMBL/GenBank/DDBJ databases">
        <title>Hybrid Assembly of Korean Phytophthora infestans isolates.</title>
        <authorList>
            <person name="Prokchorchik M."/>
            <person name="Lee Y."/>
            <person name="Seo J."/>
            <person name="Cho J.-H."/>
            <person name="Park Y.-E."/>
            <person name="Jang D.-C."/>
            <person name="Im J.-S."/>
            <person name="Choi J.-G."/>
            <person name="Park H.-J."/>
            <person name="Lee G.-B."/>
            <person name="Lee Y.-G."/>
            <person name="Hong S.-Y."/>
            <person name="Cho K."/>
            <person name="Sohn K.H."/>
        </authorList>
    </citation>
    <scope>NUCLEOTIDE SEQUENCE</scope>
    <source>
        <strain evidence="1">KR_2_A2</strain>
    </source>
</reference>
<evidence type="ECO:0000313" key="2">
    <source>
        <dbReference type="Proteomes" id="UP000704712"/>
    </source>
</evidence>
<comment type="caution">
    <text evidence="1">The sequence shown here is derived from an EMBL/GenBank/DDBJ whole genome shotgun (WGS) entry which is preliminary data.</text>
</comment>
<name>A0A8S9TNJ2_PHYIN</name>
<sequence length="107" mass="12045">METRFPQAITKVLGNNTVHASVSAYLLGINPTSWTVISNMKPSRDEQKWLKTSWKGVEAYVDAMPLLVFVLQVVWREPTMDYYGVVSEATRVQGLTSVLPSCGRRLQ</sequence>
<dbReference type="EMBL" id="JAACNO010002837">
    <property type="protein sequence ID" value="KAF4130486.1"/>
    <property type="molecule type" value="Genomic_DNA"/>
</dbReference>
<dbReference type="Proteomes" id="UP000704712">
    <property type="component" value="Unassembled WGS sequence"/>
</dbReference>
<dbReference type="AlphaFoldDB" id="A0A8S9TNJ2"/>
<protein>
    <submittedName>
        <fullName evidence="1">Uncharacterized protein</fullName>
    </submittedName>
</protein>
<organism evidence="1 2">
    <name type="scientific">Phytophthora infestans</name>
    <name type="common">Potato late blight agent</name>
    <name type="synonym">Botrytis infestans</name>
    <dbReference type="NCBI Taxonomy" id="4787"/>
    <lineage>
        <taxon>Eukaryota</taxon>
        <taxon>Sar</taxon>
        <taxon>Stramenopiles</taxon>
        <taxon>Oomycota</taxon>
        <taxon>Peronosporomycetes</taxon>
        <taxon>Peronosporales</taxon>
        <taxon>Peronosporaceae</taxon>
        <taxon>Phytophthora</taxon>
    </lineage>
</organism>